<feature type="non-terminal residue" evidence="1">
    <location>
        <position position="1"/>
    </location>
</feature>
<reference evidence="2" key="1">
    <citation type="journal article" date="2019" name="Int. J. Syst. Evol. Microbiol.">
        <title>The Global Catalogue of Microorganisms (GCM) 10K type strain sequencing project: providing services to taxonomists for standard genome sequencing and annotation.</title>
        <authorList>
            <consortium name="The Broad Institute Genomics Platform"/>
            <consortium name="The Broad Institute Genome Sequencing Center for Infectious Disease"/>
            <person name="Wu L."/>
            <person name="Ma J."/>
        </authorList>
    </citation>
    <scope>NUCLEOTIDE SEQUENCE [LARGE SCALE GENOMIC DNA]</scope>
    <source>
        <strain evidence="2">JCM 31486</strain>
    </source>
</reference>
<comment type="caution">
    <text evidence="1">The sequence shown here is derived from an EMBL/GenBank/DDBJ whole genome shotgun (WGS) entry which is preliminary data.</text>
</comment>
<protein>
    <submittedName>
        <fullName evidence="1">Uncharacterized protein</fullName>
    </submittedName>
</protein>
<gene>
    <name evidence="1" type="ORF">ACFQ1S_46060</name>
</gene>
<evidence type="ECO:0000313" key="1">
    <source>
        <dbReference type="EMBL" id="MFD1052439.1"/>
    </source>
</evidence>
<organism evidence="1 2">
    <name type="scientific">Kibdelosporangium lantanae</name>
    <dbReference type="NCBI Taxonomy" id="1497396"/>
    <lineage>
        <taxon>Bacteria</taxon>
        <taxon>Bacillati</taxon>
        <taxon>Actinomycetota</taxon>
        <taxon>Actinomycetes</taxon>
        <taxon>Pseudonocardiales</taxon>
        <taxon>Pseudonocardiaceae</taxon>
        <taxon>Kibdelosporangium</taxon>
    </lineage>
</organism>
<evidence type="ECO:0000313" key="2">
    <source>
        <dbReference type="Proteomes" id="UP001597045"/>
    </source>
</evidence>
<accession>A0ABW3MS32</accession>
<keyword evidence="2" id="KW-1185">Reference proteome</keyword>
<dbReference type="Proteomes" id="UP001597045">
    <property type="component" value="Unassembled WGS sequence"/>
</dbReference>
<proteinExistence type="predicted"/>
<name>A0ABW3MS32_9PSEU</name>
<sequence length="85" mass="8974">AKPSMPGGLEHPQFPTNRSMIQAGNRGTMFDKFLDSIGKRGADTIIAPLGEDGFTGVGHNHGESSQVCIRTQGVADRLNAQLVAP</sequence>
<dbReference type="EMBL" id="JBHTIS010004420">
    <property type="protein sequence ID" value="MFD1052439.1"/>
    <property type="molecule type" value="Genomic_DNA"/>
</dbReference>